<comment type="caution">
    <text evidence="1">The sequence shown here is derived from an EMBL/GenBank/DDBJ whole genome shotgun (WGS) entry which is preliminary data.</text>
</comment>
<sequence>MLPQTITPKPVRPVPFAALMQTALSATEHVPAPVAAAATVGAPLRRTVLVSELATRSAANAVGTAQLLAANPDSRIIDELCEMQGAFAKQLWKIDQDWRAGLMRIYEGSLSLRRANTVSKVVEQDFNLIGQYGDLVTNCMTSVATLVENTNVGYSYWLAKKIEAAKAAAAA</sequence>
<organism evidence="1 2">
    <name type="scientific">Methylobacterium tarhaniae</name>
    <dbReference type="NCBI Taxonomy" id="1187852"/>
    <lineage>
        <taxon>Bacteria</taxon>
        <taxon>Pseudomonadati</taxon>
        <taxon>Pseudomonadota</taxon>
        <taxon>Alphaproteobacteria</taxon>
        <taxon>Hyphomicrobiales</taxon>
        <taxon>Methylobacteriaceae</taxon>
        <taxon>Methylobacterium</taxon>
    </lineage>
</organism>
<reference evidence="1 2" key="1">
    <citation type="submission" date="2015-03" db="EMBL/GenBank/DDBJ databases">
        <title>Genome sequencing of Methylobacterium tarhaniae DSM 25844.</title>
        <authorList>
            <person name="Chaudhry V."/>
            <person name="Patil P.B."/>
        </authorList>
    </citation>
    <scope>NUCLEOTIDE SEQUENCE [LARGE SCALE GENOMIC DNA]</scope>
    <source>
        <strain evidence="1 2">DSM 25844</strain>
    </source>
</reference>
<protein>
    <recommendedName>
        <fullName evidence="3">Phasin domain-containing protein</fullName>
    </recommendedName>
</protein>
<evidence type="ECO:0008006" key="3">
    <source>
        <dbReference type="Google" id="ProtNLM"/>
    </source>
</evidence>
<keyword evidence="2" id="KW-1185">Reference proteome</keyword>
<evidence type="ECO:0000313" key="1">
    <source>
        <dbReference type="EMBL" id="KMO29127.1"/>
    </source>
</evidence>
<dbReference type="EMBL" id="LABZ01000315">
    <property type="protein sequence ID" value="KMO29127.1"/>
    <property type="molecule type" value="Genomic_DNA"/>
</dbReference>
<dbReference type="PATRIC" id="fig|1187852.3.peg.4384"/>
<dbReference type="Proteomes" id="UP000036449">
    <property type="component" value="Unassembled WGS sequence"/>
</dbReference>
<accession>A0A0J6S690</accession>
<name>A0A0J6S690_9HYPH</name>
<dbReference type="AlphaFoldDB" id="A0A0J6S690"/>
<evidence type="ECO:0000313" key="2">
    <source>
        <dbReference type="Proteomes" id="UP000036449"/>
    </source>
</evidence>
<proteinExistence type="predicted"/>
<gene>
    <name evidence="1" type="ORF">VQ03_29510</name>
</gene>